<reference evidence="3" key="1">
    <citation type="submission" date="2016-06" db="EMBL/GenBank/DDBJ databases">
        <title>Parallel loss of symbiosis genes in relatives of nitrogen-fixing non-legume Parasponia.</title>
        <authorList>
            <person name="Van Velzen R."/>
            <person name="Holmer R."/>
            <person name="Bu F."/>
            <person name="Rutten L."/>
            <person name="Van Zeijl A."/>
            <person name="Liu W."/>
            <person name="Santuari L."/>
            <person name="Cao Q."/>
            <person name="Sharma T."/>
            <person name="Shen D."/>
            <person name="Roswanjaya Y."/>
            <person name="Wardhani T."/>
            <person name="Kalhor M.S."/>
            <person name="Jansen J."/>
            <person name="Van den Hoogen J."/>
            <person name="Gungor B."/>
            <person name="Hartog M."/>
            <person name="Hontelez J."/>
            <person name="Verver J."/>
            <person name="Yang W.-C."/>
            <person name="Schijlen E."/>
            <person name="Repin R."/>
            <person name="Schilthuizen M."/>
            <person name="Schranz E."/>
            <person name="Heidstra R."/>
            <person name="Miyata K."/>
            <person name="Fedorova E."/>
            <person name="Kohlen W."/>
            <person name="Bisseling T."/>
            <person name="Smit S."/>
            <person name="Geurts R."/>
        </authorList>
    </citation>
    <scope>NUCLEOTIDE SEQUENCE [LARGE SCALE GENOMIC DNA]</scope>
    <source>
        <strain evidence="3">cv. RG33-2</strain>
    </source>
</reference>
<keyword evidence="3" id="KW-1185">Reference proteome</keyword>
<feature type="compositionally biased region" description="Basic and acidic residues" evidence="1">
    <location>
        <begin position="80"/>
        <end position="93"/>
    </location>
</feature>
<comment type="caution">
    <text evidence="2">The sequence shown here is derived from an EMBL/GenBank/DDBJ whole genome shotgun (WGS) entry which is preliminary data.</text>
</comment>
<dbReference type="Proteomes" id="UP000237000">
    <property type="component" value="Unassembled WGS sequence"/>
</dbReference>
<sequence length="93" mass="10662">MALRQILFNNTTISAPFTNPHMGFARFFSSKSITYEGVWRVCSFTFKRFGGCGLERVGRRCGRGNDAATPYFQTQKPHKRELEASENRKPLKL</sequence>
<organism evidence="2 3">
    <name type="scientific">Trema orientale</name>
    <name type="common">Charcoal tree</name>
    <name type="synonym">Celtis orientalis</name>
    <dbReference type="NCBI Taxonomy" id="63057"/>
    <lineage>
        <taxon>Eukaryota</taxon>
        <taxon>Viridiplantae</taxon>
        <taxon>Streptophyta</taxon>
        <taxon>Embryophyta</taxon>
        <taxon>Tracheophyta</taxon>
        <taxon>Spermatophyta</taxon>
        <taxon>Magnoliopsida</taxon>
        <taxon>eudicotyledons</taxon>
        <taxon>Gunneridae</taxon>
        <taxon>Pentapetalae</taxon>
        <taxon>rosids</taxon>
        <taxon>fabids</taxon>
        <taxon>Rosales</taxon>
        <taxon>Cannabaceae</taxon>
        <taxon>Trema</taxon>
    </lineage>
</organism>
<gene>
    <name evidence="2" type="ORF">TorRG33x02_225630</name>
</gene>
<dbReference type="InParanoid" id="A0A2P5E847"/>
<dbReference type="EMBL" id="JXTC01000211">
    <property type="protein sequence ID" value="PON81670.1"/>
    <property type="molecule type" value="Genomic_DNA"/>
</dbReference>
<dbReference type="AlphaFoldDB" id="A0A2P5E847"/>
<name>A0A2P5E847_TREOI</name>
<evidence type="ECO:0000313" key="3">
    <source>
        <dbReference type="Proteomes" id="UP000237000"/>
    </source>
</evidence>
<protein>
    <submittedName>
        <fullName evidence="2">Uncharacterized protein</fullName>
    </submittedName>
</protein>
<accession>A0A2P5E847</accession>
<evidence type="ECO:0000256" key="1">
    <source>
        <dbReference type="SAM" id="MobiDB-lite"/>
    </source>
</evidence>
<proteinExistence type="predicted"/>
<dbReference type="OrthoDB" id="18595at2759"/>
<feature type="region of interest" description="Disordered" evidence="1">
    <location>
        <begin position="68"/>
        <end position="93"/>
    </location>
</feature>
<evidence type="ECO:0000313" key="2">
    <source>
        <dbReference type="EMBL" id="PON81670.1"/>
    </source>
</evidence>